<dbReference type="SUPFAM" id="SSF46689">
    <property type="entry name" value="Homeodomain-like"/>
    <property type="match status" value="1"/>
</dbReference>
<feature type="domain" description="HTH tetR-type" evidence="6">
    <location>
        <begin position="23"/>
        <end position="84"/>
    </location>
</feature>
<dbReference type="InterPro" id="IPR001647">
    <property type="entry name" value="HTH_TetR"/>
</dbReference>
<keyword evidence="1" id="KW-0805">Transcription regulation</keyword>
<dbReference type="InterPro" id="IPR009057">
    <property type="entry name" value="Homeodomain-like_sf"/>
</dbReference>
<evidence type="ECO:0000256" key="1">
    <source>
        <dbReference type="ARBA" id="ARBA00023015"/>
    </source>
</evidence>
<sequence>MDDMTTDTEAGQWRKAPGRPRDARADDAILEAVIALLSSGQSAAAMSMEAVAAKAGVGKATLYRRWPNKETLLVDAMLRMKGPPPVPQGRSLREDLILLATRPIGKDNEKHTRATACLLPEIAKNPELYDVWQRVTEPRRNVTREVLRRGIETGELRADLDVELTTLMLSAPSMAQNLFHFNPAVPAEGLAEKIVDAILRGAAA</sequence>
<evidence type="ECO:0000313" key="7">
    <source>
        <dbReference type="EMBL" id="GIM83694.1"/>
    </source>
</evidence>
<dbReference type="SUPFAM" id="SSF48498">
    <property type="entry name" value="Tetracyclin repressor-like, C-terminal domain"/>
    <property type="match status" value="1"/>
</dbReference>
<feature type="DNA-binding region" description="H-T-H motif" evidence="4">
    <location>
        <begin position="47"/>
        <end position="66"/>
    </location>
</feature>
<accession>A0A919VYV6</accession>
<reference evidence="7" key="1">
    <citation type="submission" date="2021-03" db="EMBL/GenBank/DDBJ databases">
        <title>Whole genome shotgun sequence of Actinoplanes consettensis NBRC 14913.</title>
        <authorList>
            <person name="Komaki H."/>
            <person name="Tamura T."/>
        </authorList>
    </citation>
    <scope>NUCLEOTIDE SEQUENCE</scope>
    <source>
        <strain evidence="7">NBRC 14913</strain>
    </source>
</reference>
<protein>
    <submittedName>
        <fullName evidence="7">TetR family transcriptional regulator</fullName>
    </submittedName>
</protein>
<dbReference type="EMBL" id="BOQP01000057">
    <property type="protein sequence ID" value="GIM83694.1"/>
    <property type="molecule type" value="Genomic_DNA"/>
</dbReference>
<dbReference type="Pfam" id="PF16859">
    <property type="entry name" value="TetR_C_11"/>
    <property type="match status" value="1"/>
</dbReference>
<dbReference type="InterPro" id="IPR036271">
    <property type="entry name" value="Tet_transcr_reg_TetR-rel_C_sf"/>
</dbReference>
<name>A0A919VYV6_9ACTN</name>
<evidence type="ECO:0000256" key="4">
    <source>
        <dbReference type="PROSITE-ProRule" id="PRU00335"/>
    </source>
</evidence>
<gene>
    <name evidence="7" type="ORF">Aco04nite_87820</name>
</gene>
<dbReference type="AlphaFoldDB" id="A0A919VYV6"/>
<evidence type="ECO:0000256" key="5">
    <source>
        <dbReference type="SAM" id="MobiDB-lite"/>
    </source>
</evidence>
<evidence type="ECO:0000256" key="2">
    <source>
        <dbReference type="ARBA" id="ARBA00023125"/>
    </source>
</evidence>
<feature type="region of interest" description="Disordered" evidence="5">
    <location>
        <begin position="1"/>
        <end position="22"/>
    </location>
</feature>
<evidence type="ECO:0000256" key="3">
    <source>
        <dbReference type="ARBA" id="ARBA00023163"/>
    </source>
</evidence>
<dbReference type="InterPro" id="IPR011075">
    <property type="entry name" value="TetR_C"/>
</dbReference>
<dbReference type="Gene3D" id="1.10.10.60">
    <property type="entry name" value="Homeodomain-like"/>
    <property type="match status" value="1"/>
</dbReference>
<evidence type="ECO:0000313" key="8">
    <source>
        <dbReference type="Proteomes" id="UP000680865"/>
    </source>
</evidence>
<proteinExistence type="predicted"/>
<organism evidence="7 8">
    <name type="scientific">Winogradskya consettensis</name>
    <dbReference type="NCBI Taxonomy" id="113560"/>
    <lineage>
        <taxon>Bacteria</taxon>
        <taxon>Bacillati</taxon>
        <taxon>Actinomycetota</taxon>
        <taxon>Actinomycetes</taxon>
        <taxon>Micromonosporales</taxon>
        <taxon>Micromonosporaceae</taxon>
        <taxon>Winogradskya</taxon>
    </lineage>
</organism>
<dbReference type="GO" id="GO:0003700">
    <property type="term" value="F:DNA-binding transcription factor activity"/>
    <property type="evidence" value="ECO:0007669"/>
    <property type="project" value="TreeGrafter"/>
</dbReference>
<keyword evidence="3" id="KW-0804">Transcription</keyword>
<keyword evidence="2 4" id="KW-0238">DNA-binding</keyword>
<keyword evidence="8" id="KW-1185">Reference proteome</keyword>
<dbReference type="Gene3D" id="1.10.357.10">
    <property type="entry name" value="Tetracycline Repressor, domain 2"/>
    <property type="match status" value="1"/>
</dbReference>
<dbReference type="PANTHER" id="PTHR30055:SF148">
    <property type="entry name" value="TETR-FAMILY TRANSCRIPTIONAL REGULATOR"/>
    <property type="match status" value="1"/>
</dbReference>
<dbReference type="PANTHER" id="PTHR30055">
    <property type="entry name" value="HTH-TYPE TRANSCRIPTIONAL REGULATOR RUTR"/>
    <property type="match status" value="1"/>
</dbReference>
<dbReference type="Pfam" id="PF00440">
    <property type="entry name" value="TetR_N"/>
    <property type="match status" value="1"/>
</dbReference>
<evidence type="ECO:0000259" key="6">
    <source>
        <dbReference type="PROSITE" id="PS50977"/>
    </source>
</evidence>
<dbReference type="PROSITE" id="PS50977">
    <property type="entry name" value="HTH_TETR_2"/>
    <property type="match status" value="1"/>
</dbReference>
<dbReference type="GO" id="GO:0000976">
    <property type="term" value="F:transcription cis-regulatory region binding"/>
    <property type="evidence" value="ECO:0007669"/>
    <property type="project" value="TreeGrafter"/>
</dbReference>
<comment type="caution">
    <text evidence="7">The sequence shown here is derived from an EMBL/GenBank/DDBJ whole genome shotgun (WGS) entry which is preliminary data.</text>
</comment>
<dbReference type="Proteomes" id="UP000680865">
    <property type="component" value="Unassembled WGS sequence"/>
</dbReference>
<dbReference type="InterPro" id="IPR050109">
    <property type="entry name" value="HTH-type_TetR-like_transc_reg"/>
</dbReference>